<dbReference type="InterPro" id="IPR001841">
    <property type="entry name" value="Znf_RING"/>
</dbReference>
<feature type="domain" description="RING-type" evidence="23">
    <location>
        <begin position="747"/>
        <end position="786"/>
    </location>
</feature>
<evidence type="ECO:0000256" key="14">
    <source>
        <dbReference type="ARBA" id="ARBA00023242"/>
    </source>
</evidence>
<dbReference type="PANTHER" id="PTHR14140:SF3">
    <property type="entry name" value="E3 UBIQUITIN-PROTEIN LIGASE UHRF2"/>
    <property type="match status" value="1"/>
</dbReference>
<evidence type="ECO:0000256" key="19">
    <source>
        <dbReference type="RuleBase" id="RU369101"/>
    </source>
</evidence>
<keyword evidence="14 18" id="KW-0539">Nucleus</keyword>
<dbReference type="Pfam" id="PF02182">
    <property type="entry name" value="SAD_SRA"/>
    <property type="match status" value="1"/>
</dbReference>
<keyword evidence="9 19" id="KW-0833">Ubl conjugation pathway</keyword>
<dbReference type="PANTHER" id="PTHR14140">
    <property type="entry name" value="E3 UBIQUITIN-PROTEIN LIGASE UHRF-RELATED"/>
    <property type="match status" value="1"/>
</dbReference>
<dbReference type="CDD" id="cd17123">
    <property type="entry name" value="Ubl_UHRF2"/>
    <property type="match status" value="1"/>
</dbReference>
<dbReference type="SUPFAM" id="SSF54236">
    <property type="entry name" value="Ubiquitin-like"/>
    <property type="match status" value="1"/>
</dbReference>
<evidence type="ECO:0000256" key="13">
    <source>
        <dbReference type="ARBA" id="ARBA00023157"/>
    </source>
</evidence>
<dbReference type="PROSITE" id="PS50016">
    <property type="entry name" value="ZF_PHD_2"/>
    <property type="match status" value="1"/>
</dbReference>
<dbReference type="GO" id="GO:0005634">
    <property type="term" value="C:nucleus"/>
    <property type="evidence" value="ECO:0007669"/>
    <property type="project" value="UniProtKB-SubCell"/>
</dbReference>
<dbReference type="AlphaFoldDB" id="A0A1W7RGR1"/>
<evidence type="ECO:0000256" key="15">
    <source>
        <dbReference type="ARBA" id="ARBA00023306"/>
    </source>
</evidence>
<feature type="region of interest" description="Disordered" evidence="20">
    <location>
        <begin position="158"/>
        <end position="202"/>
    </location>
</feature>
<dbReference type="SMART" id="SM00466">
    <property type="entry name" value="SRA"/>
    <property type="match status" value="1"/>
</dbReference>
<dbReference type="FunFam" id="3.30.40.10:FF:000066">
    <property type="entry name" value="E3 ubiquitin-protein ligase UHRF2 isoform X1"/>
    <property type="match status" value="1"/>
</dbReference>
<comment type="function">
    <text evidence="19">Multi domain E3 ubiquitin ligase that also plays a role in DNA methylation and histone modifications.</text>
</comment>
<dbReference type="EMBL" id="GDAY02001092">
    <property type="protein sequence ID" value="JAV50335.1"/>
    <property type="molecule type" value="Transcribed_RNA"/>
</dbReference>
<dbReference type="Gene3D" id="3.10.20.90">
    <property type="entry name" value="Phosphatidylinositol 3-kinase Catalytic Subunit, Chain A, domain 1"/>
    <property type="match status" value="1"/>
</dbReference>
<evidence type="ECO:0000256" key="7">
    <source>
        <dbReference type="ARBA" id="ARBA00022723"/>
    </source>
</evidence>
<keyword evidence="12 19" id="KW-0238">DNA-binding</keyword>
<dbReference type="PROSITE" id="PS50089">
    <property type="entry name" value="ZF_RING_2"/>
    <property type="match status" value="1"/>
</dbReference>
<evidence type="ECO:0000256" key="9">
    <source>
        <dbReference type="ARBA" id="ARBA00022786"/>
    </source>
</evidence>
<dbReference type="GO" id="GO:0008270">
    <property type="term" value="F:zinc ion binding"/>
    <property type="evidence" value="ECO:0007669"/>
    <property type="project" value="UniProtKB-KW"/>
</dbReference>
<dbReference type="CDD" id="cd16770">
    <property type="entry name" value="RING-HC_UHRF2"/>
    <property type="match status" value="1"/>
</dbReference>
<dbReference type="InterPro" id="IPR045134">
    <property type="entry name" value="UHRF1/2-like"/>
</dbReference>
<reference evidence="25" key="2">
    <citation type="submission" date="2017-04" db="EMBL/GenBank/DDBJ databases">
        <title>Venomic assessment of a copperhead snake (Agkistrodon contortrix) produced by parthenogenesis.</title>
        <authorList>
            <person name="Calvete J.J."/>
            <person name="Casewell N."/>
            <person name="Wuster W."/>
            <person name="Rokyta D.R."/>
            <person name="Storey D."/>
            <person name="Smith C.S."/>
            <person name="Schuett G.W."/>
            <person name="Booth W."/>
        </authorList>
    </citation>
    <scope>NUCLEOTIDE SEQUENCE</scope>
    <source>
        <strain evidence="25">KW1091</strain>
        <tissue evidence="25">Venom gland</tissue>
    </source>
</reference>
<dbReference type="SMART" id="SM00184">
    <property type="entry name" value="RING"/>
    <property type="match status" value="2"/>
</dbReference>
<keyword evidence="7 19" id="KW-0479">Metal-binding</keyword>
<dbReference type="CDD" id="cd15617">
    <property type="entry name" value="PHD_UHRF2"/>
    <property type="match status" value="1"/>
</dbReference>
<dbReference type="InterPro" id="IPR015947">
    <property type="entry name" value="PUA-like_sf"/>
</dbReference>
<dbReference type="UniPathway" id="UPA00143"/>
<evidence type="ECO:0000313" key="25">
    <source>
        <dbReference type="EMBL" id="JAV50335.1"/>
    </source>
</evidence>
<evidence type="ECO:0000259" key="23">
    <source>
        <dbReference type="PROSITE" id="PS50089"/>
    </source>
</evidence>
<feature type="domain" description="PHD-type" evidence="21">
    <location>
        <begin position="348"/>
        <end position="399"/>
    </location>
</feature>
<comment type="domain">
    <text evidence="19">The tudor-like regions specifically recognize and bind histone H3 unmethylated at 'Arg-2' (H3R2me0), while the PHD-type zinc finger specifically recognizes and binds histone H3 trimethylated at 'Lys-9' (H3K9me3).</text>
</comment>
<comment type="domain">
    <text evidence="19">The YDG domain mediates the interaction with histone H3.</text>
</comment>
<evidence type="ECO:0000256" key="18">
    <source>
        <dbReference type="PROSITE-ProRule" id="PRU00358"/>
    </source>
</evidence>
<keyword evidence="5" id="KW-0158">Chromosome</keyword>
<dbReference type="Pfam" id="PF00240">
    <property type="entry name" value="ubiquitin"/>
    <property type="match status" value="1"/>
</dbReference>
<dbReference type="FunFam" id="2.30.30.30:FF:000142">
    <property type="entry name" value="E3 ubiquitin-protein ligase UHRF2"/>
    <property type="match status" value="1"/>
</dbReference>
<evidence type="ECO:0000256" key="4">
    <source>
        <dbReference type="ARBA" id="ARBA00004906"/>
    </source>
</evidence>
<dbReference type="GO" id="GO:0044027">
    <property type="term" value="P:negative regulation of gene expression via chromosomal CpG island methylation"/>
    <property type="evidence" value="ECO:0007669"/>
    <property type="project" value="TreeGrafter"/>
</dbReference>
<dbReference type="SMART" id="SM00213">
    <property type="entry name" value="UBQ"/>
    <property type="match status" value="1"/>
</dbReference>
<dbReference type="Pfam" id="PF00628">
    <property type="entry name" value="PHD"/>
    <property type="match status" value="1"/>
</dbReference>
<evidence type="ECO:0000256" key="11">
    <source>
        <dbReference type="ARBA" id="ARBA00022843"/>
    </source>
</evidence>
<dbReference type="FunFam" id="3.10.20.90:FF:000465">
    <property type="entry name" value="E3 ubiquitin-protein ligase UHRF1-like Protein"/>
    <property type="match status" value="1"/>
</dbReference>
<name>A0A1W7RGR1_AGKCO</name>
<dbReference type="SUPFAM" id="SSF88697">
    <property type="entry name" value="PUA domain-like"/>
    <property type="match status" value="1"/>
</dbReference>
<dbReference type="FunFam" id="2.30.280.10:FF:000001">
    <property type="entry name" value="E3 ubiquitin-protein ligase UHRF1 isoform 1"/>
    <property type="match status" value="1"/>
</dbReference>
<dbReference type="PRINTS" id="PR00348">
    <property type="entry name" value="UBIQUITIN"/>
</dbReference>
<dbReference type="Gene3D" id="2.30.280.10">
    <property type="entry name" value="SRA-YDG"/>
    <property type="match status" value="1"/>
</dbReference>
<sequence>MWIQVRTIDGAQTRTIDDLSRLTKIESLREKIQESFRVSPDRQRLFYRGKQLEDGHTLFDYNVGLNDIVQLLIRSESDVPSTILNKKDGKPGPCAVTNCKNKIKQGVNSGSSSLPSTSARSFLIDPGIGEYKINELVDARDVTIGSWFEAHIENVTRATKGHKNGKAQGKSGSNYKRTNGNLSQDHSRENTNNLDNTPSTSYTDYMDTEDIIYHIKYDEYPESGIVEMTVRNLRPRARTILKWNELHVGDTVMVNYNVESPEERGFWFDAEITSLREISRTNKEAYAKIMLGGSEDVINDCKLRFIEEIYKIEKPGAYPLTFADGEFKRKSGPECKHCRADPDKECRFCSCYLCGGKQDAHMQLLCDECNMAYHIYCLNPPLSKIPEDEDWYCPSCKNDSNEVVKAGEKLKQSKKKAKMPSACTDSQRDWGKGMACVGRTKECTIVPSNHYGPIPGVPVGATWKFRVQVSEAGVHRPHVGGIHGRSNDGAYSLVLAGGFEDEVDRGDEFTYTGSGGRDLSGNKRIGEHSFDQTLTHMNRALALNCDAPLDDKNGAESKNWRAGKPVRVVRSSKGRRISKYAPEEGNRYDGIYKVVKYWPEIGKCGFLVWRYLLRRDDAEPAPWTTEGIERSKKLGLSLQYPEGYWEAMANKEKKDKVKKQPVKQEPMEQSNGNQKRPINDDNIKQRTNTAKTMKMSDGGKGEAFQLTQQQQWLIQEDSPNQKLWDEVLKFLKEGPNFLKKLEQSFMCVCCQELVYQPVTTECLHNVCKSCLQRSFRAEVFTCPACRHDLGKGYIMVPNKILQTLLDQFFPGYSKGR</sequence>
<dbReference type="Gene3D" id="3.30.40.10">
    <property type="entry name" value="Zinc/RING finger domain, C3HC4 (zinc finger)"/>
    <property type="match status" value="1"/>
</dbReference>
<dbReference type="PROSITE" id="PS51015">
    <property type="entry name" value="YDG"/>
    <property type="match status" value="1"/>
</dbReference>
<dbReference type="GO" id="GO:0061630">
    <property type="term" value="F:ubiquitin protein ligase activity"/>
    <property type="evidence" value="ECO:0007669"/>
    <property type="project" value="UniProtKB-UniRule"/>
</dbReference>
<evidence type="ECO:0000256" key="5">
    <source>
        <dbReference type="ARBA" id="ARBA00022454"/>
    </source>
</evidence>
<keyword evidence="15" id="KW-0131">Cell cycle</keyword>
<feature type="compositionally biased region" description="Polar residues" evidence="20">
    <location>
        <begin position="170"/>
        <end position="202"/>
    </location>
</feature>
<evidence type="ECO:0000256" key="1">
    <source>
        <dbReference type="ARBA" id="ARBA00000900"/>
    </source>
</evidence>
<dbReference type="Gene3D" id="2.30.30.140">
    <property type="match status" value="1"/>
</dbReference>
<dbReference type="InterPro" id="IPR047468">
    <property type="entry name" value="Ubl_UHRF2"/>
</dbReference>
<dbReference type="GO" id="GO:0042393">
    <property type="term" value="F:histone binding"/>
    <property type="evidence" value="ECO:0007669"/>
    <property type="project" value="UniProtKB-UniRule"/>
</dbReference>
<dbReference type="InterPro" id="IPR029071">
    <property type="entry name" value="Ubiquitin-like_domsf"/>
</dbReference>
<dbReference type="InterPro" id="IPR000626">
    <property type="entry name" value="Ubiquitin-like_dom"/>
</dbReference>
<feature type="domain" description="YDG" evidence="24">
    <location>
        <begin position="452"/>
        <end position="615"/>
    </location>
</feature>
<comment type="subunit">
    <text evidence="16">Homodimer; disulfide-linked. Binds methylated CpG containing oligonucleotides. Interacts with H3; the interaction has a preference for the 'Lys-9' trimethylated form of H3 (H3K9me3). Interacts with PCNP. Interacts with HDAC1. Interacts directly with CCNE1; the interaction ubiquitinates CCNE1 and appears independent of CCNE1 phosphorylation. Interacts with CCND1; the interaction ubiquitinates CCND1 and appears independent of CCND1 phosphorylation. Interacts with p53/TP53 and RB1. Interacts with UBE2I. Interacts with ZNF618. Interacts with UHRF1. Interacts with FANCD2. Interacts with ATR. Interacts with PCNA.</text>
</comment>
<keyword evidence="10 19" id="KW-0862">Zinc</keyword>
<dbReference type="InterPro" id="IPR017907">
    <property type="entry name" value="Znf_RING_CS"/>
</dbReference>
<dbReference type="SUPFAM" id="SSF57850">
    <property type="entry name" value="RING/U-box"/>
    <property type="match status" value="1"/>
</dbReference>
<evidence type="ECO:0000256" key="2">
    <source>
        <dbReference type="ARBA" id="ARBA00004123"/>
    </source>
</evidence>
<proteinExistence type="predicted"/>
<reference evidence="25" key="1">
    <citation type="journal article" date="2015" name="G3 (Bethesda)">
        <title>Post-transcriptional mechanisms contribute little to phenotypic variation in snake venoms.</title>
        <authorList>
            <person name="Rokyta D.R."/>
            <person name="Margres M.J."/>
            <person name="Calvin K."/>
        </authorList>
    </citation>
    <scope>NUCLEOTIDE SEQUENCE</scope>
    <source>
        <strain evidence="25">KW1091</strain>
        <tissue evidence="25">Venom gland</tissue>
    </source>
</reference>
<comment type="subcellular location">
    <subcellularLocation>
        <location evidence="3">Chromosome</location>
    </subcellularLocation>
    <subcellularLocation>
        <location evidence="2 18 19">Nucleus</location>
    </subcellularLocation>
</comment>
<dbReference type="InterPro" id="IPR003105">
    <property type="entry name" value="SRA_YDG"/>
</dbReference>
<evidence type="ECO:0000256" key="6">
    <source>
        <dbReference type="ARBA" id="ARBA00022679"/>
    </source>
</evidence>
<dbReference type="InterPro" id="IPR047466">
    <property type="entry name" value="RING-HC_UHRF2"/>
</dbReference>
<evidence type="ECO:0000259" key="24">
    <source>
        <dbReference type="PROSITE" id="PS51015"/>
    </source>
</evidence>
<evidence type="ECO:0000259" key="22">
    <source>
        <dbReference type="PROSITE" id="PS50053"/>
    </source>
</evidence>
<dbReference type="FunFam" id="2.30.30.1150:FF:000001">
    <property type="entry name" value="E3 ubiquitin-protein ligase UHRF2 isoform X1"/>
    <property type="match status" value="1"/>
</dbReference>
<evidence type="ECO:0000256" key="17">
    <source>
        <dbReference type="PROSITE-ProRule" id="PRU00175"/>
    </source>
</evidence>
<dbReference type="SUPFAM" id="SSF57903">
    <property type="entry name" value="FYVE/PHD zinc finger"/>
    <property type="match status" value="1"/>
</dbReference>
<feature type="domain" description="Ubiquitin-like" evidence="22">
    <location>
        <begin position="1"/>
        <end position="78"/>
    </location>
</feature>
<keyword evidence="8 17" id="KW-0863">Zinc-finger</keyword>
<feature type="region of interest" description="Disordered" evidence="20">
    <location>
        <begin position="651"/>
        <end position="685"/>
    </location>
</feature>
<comment type="catalytic activity">
    <reaction evidence="1 19">
        <text>S-ubiquitinyl-[E2 ubiquitin-conjugating enzyme]-L-cysteine + [acceptor protein]-L-lysine = [E2 ubiquitin-conjugating enzyme]-L-cysteine + N(6)-ubiquitinyl-[acceptor protein]-L-lysine.</text>
        <dbReference type="EC" id="2.3.2.27"/>
    </reaction>
</comment>
<keyword evidence="6 19" id="KW-0808">Transferase</keyword>
<keyword evidence="11" id="KW-0832">Ubl conjugation</keyword>
<evidence type="ECO:0000256" key="20">
    <source>
        <dbReference type="SAM" id="MobiDB-lite"/>
    </source>
</evidence>
<dbReference type="PROSITE" id="PS50053">
    <property type="entry name" value="UBIQUITIN_2"/>
    <property type="match status" value="1"/>
</dbReference>
<dbReference type="Pfam" id="PF12148">
    <property type="entry name" value="TTD"/>
    <property type="match status" value="1"/>
</dbReference>
<dbReference type="InterPro" id="IPR047467">
    <property type="entry name" value="PHD_UHRF2"/>
</dbReference>
<evidence type="ECO:0000256" key="16">
    <source>
        <dbReference type="ARBA" id="ARBA00062042"/>
    </source>
</evidence>
<dbReference type="InterPro" id="IPR013083">
    <property type="entry name" value="Znf_RING/FYVE/PHD"/>
</dbReference>
<dbReference type="SMART" id="SM00249">
    <property type="entry name" value="PHD"/>
    <property type="match status" value="1"/>
</dbReference>
<dbReference type="Gene3D" id="2.30.30.1150">
    <property type="match status" value="1"/>
</dbReference>
<comment type="pathway">
    <text evidence="4 19">Protein modification; protein ubiquitination.</text>
</comment>
<dbReference type="InterPro" id="IPR021991">
    <property type="entry name" value="TTD_dom"/>
</dbReference>
<organism evidence="25">
    <name type="scientific">Agkistrodon contortrix contortrix</name>
    <name type="common">Southern copperhead</name>
    <dbReference type="NCBI Taxonomy" id="8713"/>
    <lineage>
        <taxon>Eukaryota</taxon>
        <taxon>Metazoa</taxon>
        <taxon>Chordata</taxon>
        <taxon>Craniata</taxon>
        <taxon>Vertebrata</taxon>
        <taxon>Euteleostomi</taxon>
        <taxon>Lepidosauria</taxon>
        <taxon>Squamata</taxon>
        <taxon>Bifurcata</taxon>
        <taxon>Unidentata</taxon>
        <taxon>Episquamata</taxon>
        <taxon>Toxicofera</taxon>
        <taxon>Serpentes</taxon>
        <taxon>Colubroidea</taxon>
        <taxon>Viperidae</taxon>
        <taxon>Crotalinae</taxon>
        <taxon>Agkistrodon</taxon>
    </lineage>
</organism>
<evidence type="ECO:0000259" key="21">
    <source>
        <dbReference type="PROSITE" id="PS50016"/>
    </source>
</evidence>
<dbReference type="PROSITE" id="PS00518">
    <property type="entry name" value="ZF_RING_1"/>
    <property type="match status" value="1"/>
</dbReference>
<evidence type="ECO:0000256" key="10">
    <source>
        <dbReference type="ARBA" id="ARBA00022833"/>
    </source>
</evidence>
<dbReference type="GO" id="GO:0000785">
    <property type="term" value="C:chromatin"/>
    <property type="evidence" value="ECO:0007669"/>
    <property type="project" value="UniProtKB-ARBA"/>
</dbReference>
<protein>
    <recommendedName>
        <fullName evidence="19">E3 ubiquitin-protein ligase UHRF</fullName>
        <ecNumber evidence="19">2.3.2.27</ecNumber>
    </recommendedName>
    <alternativeName>
        <fullName evidence="19">RING-type E3 ubiquitin transferase UHRF</fullName>
    </alternativeName>
    <alternativeName>
        <fullName evidence="19">Ubiquitin-like PHD and RING finger domain-containing protein</fullName>
    </alternativeName>
    <alternativeName>
        <fullName evidence="19">Ubiquitin-like-containing PHD and RING finger domains protein</fullName>
    </alternativeName>
</protein>
<feature type="compositionally biased region" description="Polar residues" evidence="20">
    <location>
        <begin position="667"/>
        <end position="676"/>
    </location>
</feature>
<dbReference type="GO" id="GO:0016567">
    <property type="term" value="P:protein ubiquitination"/>
    <property type="evidence" value="ECO:0007669"/>
    <property type="project" value="UniProtKB-UniRule"/>
</dbReference>
<dbReference type="CDD" id="cd20458">
    <property type="entry name" value="Tudor_UHRF2_rpt2"/>
    <property type="match status" value="1"/>
</dbReference>
<evidence type="ECO:0000256" key="3">
    <source>
        <dbReference type="ARBA" id="ARBA00004286"/>
    </source>
</evidence>
<dbReference type="InterPro" id="IPR019956">
    <property type="entry name" value="Ubiquitin_dom"/>
</dbReference>
<dbReference type="InterPro" id="IPR036987">
    <property type="entry name" value="SRA-YDG_sf"/>
</dbReference>
<keyword evidence="13" id="KW-1015">Disulfide bond</keyword>
<dbReference type="GO" id="GO:0003677">
    <property type="term" value="F:DNA binding"/>
    <property type="evidence" value="ECO:0007669"/>
    <property type="project" value="UniProtKB-KW"/>
</dbReference>
<dbReference type="InterPro" id="IPR019787">
    <property type="entry name" value="Znf_PHD-finger"/>
</dbReference>
<dbReference type="InterPro" id="IPR011011">
    <property type="entry name" value="Znf_FYVE_PHD"/>
</dbReference>
<evidence type="ECO:0000256" key="12">
    <source>
        <dbReference type="ARBA" id="ARBA00023125"/>
    </source>
</evidence>
<dbReference type="EC" id="2.3.2.27" evidence="19"/>
<accession>A0A1W7RGR1</accession>
<dbReference type="InterPro" id="IPR001965">
    <property type="entry name" value="Znf_PHD"/>
</dbReference>
<evidence type="ECO:0000256" key="8">
    <source>
        <dbReference type="ARBA" id="ARBA00022771"/>
    </source>
</evidence>